<dbReference type="PANTHER" id="PTHR11228:SF7">
    <property type="entry name" value="PQQA PEPTIDE CYCLASE"/>
    <property type="match status" value="1"/>
</dbReference>
<dbReference type="GO" id="GO:0016491">
    <property type="term" value="F:oxidoreductase activity"/>
    <property type="evidence" value="ECO:0007669"/>
    <property type="project" value="UniProtKB-KW"/>
</dbReference>
<dbReference type="SFLD" id="SFLDG01386">
    <property type="entry name" value="main_SPASM_domain-containing"/>
    <property type="match status" value="1"/>
</dbReference>
<evidence type="ECO:0000256" key="1">
    <source>
        <dbReference type="ARBA" id="ARBA00022485"/>
    </source>
</evidence>
<dbReference type="InterPro" id="IPR023885">
    <property type="entry name" value="4Fe4S-binding_SPASM_dom"/>
</dbReference>
<dbReference type="InterPro" id="IPR006638">
    <property type="entry name" value="Elp3/MiaA/NifB-like_rSAM"/>
</dbReference>
<feature type="binding site" evidence="8">
    <location>
        <position position="42"/>
    </location>
    <ligand>
        <name>[4Fe-4S] cluster</name>
        <dbReference type="ChEBI" id="CHEBI:49883"/>
        <note>4Fe-4S-S-AdoMet</note>
    </ligand>
</feature>
<organism evidence="10 11">
    <name type="scientific">Falsigemmobacter faecalis</name>
    <dbReference type="NCBI Taxonomy" id="2488730"/>
    <lineage>
        <taxon>Bacteria</taxon>
        <taxon>Pseudomonadati</taxon>
        <taxon>Pseudomonadota</taxon>
        <taxon>Alphaproteobacteria</taxon>
        <taxon>Rhodobacterales</taxon>
        <taxon>Paracoccaceae</taxon>
        <taxon>Falsigemmobacter</taxon>
    </lineage>
</organism>
<evidence type="ECO:0000256" key="7">
    <source>
        <dbReference type="ARBA" id="ARBA00023014"/>
    </source>
</evidence>
<dbReference type="PIRSF" id="PIRSF037420">
    <property type="entry name" value="PQQ_syn_pqqE"/>
    <property type="match status" value="1"/>
</dbReference>
<dbReference type="InterPro" id="IPR000385">
    <property type="entry name" value="MoaA_NifB_PqqE_Fe-S-bd_CS"/>
</dbReference>
<dbReference type="NCBIfam" id="TIGR02109">
    <property type="entry name" value="PQQ_syn_pqqE"/>
    <property type="match status" value="1"/>
</dbReference>
<evidence type="ECO:0000313" key="10">
    <source>
        <dbReference type="EMBL" id="RRH70293.1"/>
    </source>
</evidence>
<dbReference type="GO" id="GO:0051539">
    <property type="term" value="F:4 iron, 4 sulfur cluster binding"/>
    <property type="evidence" value="ECO:0007669"/>
    <property type="project" value="UniProtKB-KW"/>
</dbReference>
<dbReference type="OrthoDB" id="9792276at2"/>
<evidence type="ECO:0000256" key="3">
    <source>
        <dbReference type="ARBA" id="ARBA00022723"/>
    </source>
</evidence>
<dbReference type="SMART" id="SM00729">
    <property type="entry name" value="Elp3"/>
    <property type="match status" value="1"/>
</dbReference>
<comment type="subunit">
    <text evidence="8">Interacts with PqqD. The interaction is necessary for activity of PqqE.</text>
</comment>
<comment type="function">
    <text evidence="8">Catalyzes the cross-linking of a glutamate residue and a tyrosine residue in the PqqA protein as part of the biosynthesis of pyrroloquinoline quinone (PQQ).</text>
</comment>
<dbReference type="Proteomes" id="UP000282125">
    <property type="component" value="Unassembled WGS sequence"/>
</dbReference>
<dbReference type="InterPro" id="IPR011843">
    <property type="entry name" value="PQQ_synth_PqqE_bac"/>
</dbReference>
<dbReference type="RefSeq" id="WP_124966378.1">
    <property type="nucleotide sequence ID" value="NZ_RRAZ01000034.1"/>
</dbReference>
<evidence type="ECO:0000313" key="11">
    <source>
        <dbReference type="Proteomes" id="UP000282125"/>
    </source>
</evidence>
<proteinExistence type="inferred from homology"/>
<dbReference type="GO" id="GO:0005506">
    <property type="term" value="F:iron ion binding"/>
    <property type="evidence" value="ECO:0007669"/>
    <property type="project" value="UniProtKB-UniRule"/>
</dbReference>
<dbReference type="PANTHER" id="PTHR11228">
    <property type="entry name" value="RADICAL SAM DOMAIN PROTEIN"/>
    <property type="match status" value="1"/>
</dbReference>
<comment type="pathway">
    <text evidence="8">Cofactor biosynthesis; pyrroloquinoline quinone biosynthesis.</text>
</comment>
<dbReference type="EMBL" id="RRAZ01000034">
    <property type="protein sequence ID" value="RRH70293.1"/>
    <property type="molecule type" value="Genomic_DNA"/>
</dbReference>
<dbReference type="GO" id="GO:0018189">
    <property type="term" value="P:pyrroloquinoline quinone biosynthetic process"/>
    <property type="evidence" value="ECO:0007669"/>
    <property type="project" value="UniProtKB-UniRule"/>
</dbReference>
<feature type="domain" description="Radical SAM core" evidence="9">
    <location>
        <begin position="24"/>
        <end position="241"/>
    </location>
</feature>
<sequence length="390" mass="42991">MDEILAQDEFALVTRKGDTAKADYGIPLAVLVELTHRCPLQCPYCSNPVELEASGKELSTEEWLRVIDELAEIGVLQIHFSGGEPTVRKDLVQLVQRAHDVGLYSNLITSAVMLSRDKLQALADAGLNHVQISVQGANAAMADRVGGFKNGHAKKLEVAAWVHEMGLPLTVNAVMHRQNLPQLPEIIDLALQLRAQRLEVANVQYYGWALKNRASLMPSREQMDRATAIVESARSQLHGIMEIDYVIPDYYAERPKQCMGGWGRQFFNISPAGKVLPCHAAESITGLEFDSVRGNKSIRWIWDNSEAFNAYRGTGWMPEPCQSCEFKEIDFGGCRCQAFALTGKAGNTDPACAKSPHHKRIFEAALESAGGSDSFIYRNFSGGTPETDKA</sequence>
<dbReference type="CDD" id="cd01335">
    <property type="entry name" value="Radical_SAM"/>
    <property type="match status" value="1"/>
</dbReference>
<reference evidence="10 11" key="1">
    <citation type="submission" date="2018-11" db="EMBL/GenBank/DDBJ databases">
        <title>Gemmobacter sp. nov., YIM 102744-1 draft genome.</title>
        <authorList>
            <person name="Li G."/>
            <person name="Jiang Y."/>
        </authorList>
    </citation>
    <scope>NUCLEOTIDE SEQUENCE [LARGE SCALE GENOMIC DNA]</scope>
    <source>
        <strain evidence="10 11">YIM 102744-1</strain>
    </source>
</reference>
<dbReference type="PROSITE" id="PS51918">
    <property type="entry name" value="RADICAL_SAM"/>
    <property type="match status" value="1"/>
</dbReference>
<dbReference type="InterPro" id="IPR058240">
    <property type="entry name" value="rSAM_sf"/>
</dbReference>
<dbReference type="GO" id="GO:0009975">
    <property type="term" value="F:cyclase activity"/>
    <property type="evidence" value="ECO:0007669"/>
    <property type="project" value="UniProtKB-UniRule"/>
</dbReference>
<accession>A0A3P3D7G3</accession>
<dbReference type="InterPro" id="IPR017200">
    <property type="entry name" value="PqqE-like"/>
</dbReference>
<comment type="similarity">
    <text evidence="8">Belongs to the radical SAM superfamily. PqqE family.</text>
</comment>
<comment type="caution">
    <text evidence="10">The sequence shown here is derived from an EMBL/GenBank/DDBJ whole genome shotgun (WGS) entry which is preliminary data.</text>
</comment>
<dbReference type="CDD" id="cd21119">
    <property type="entry name" value="SPASM_PqqE"/>
    <property type="match status" value="1"/>
</dbReference>
<dbReference type="SUPFAM" id="SSF102114">
    <property type="entry name" value="Radical SAM enzymes"/>
    <property type="match status" value="1"/>
</dbReference>
<dbReference type="InterPro" id="IPR013785">
    <property type="entry name" value="Aldolase_TIM"/>
</dbReference>
<comment type="cofactor">
    <cofactor evidence="8">
        <name>[4Fe-4S] cluster</name>
        <dbReference type="ChEBI" id="CHEBI:49883"/>
    </cofactor>
    <text evidence="8">Binds 1 [4Fe-4S] cluster. The cluster is coordinated with 3 cysteines and an exchangeable S-adenosyl-L-methionine.</text>
</comment>
<dbReference type="SFLD" id="SFLDS00029">
    <property type="entry name" value="Radical_SAM"/>
    <property type="match status" value="1"/>
</dbReference>
<evidence type="ECO:0000259" key="9">
    <source>
        <dbReference type="PROSITE" id="PS51918"/>
    </source>
</evidence>
<feature type="binding site" evidence="8">
    <location>
        <position position="38"/>
    </location>
    <ligand>
        <name>[4Fe-4S] cluster</name>
        <dbReference type="ChEBI" id="CHEBI:49883"/>
        <note>4Fe-4S-S-AdoMet</note>
    </ligand>
</feature>
<protein>
    <recommendedName>
        <fullName evidence="8">PqqA peptide cyclase</fullName>
        <ecNumber evidence="8">1.21.98.4</ecNumber>
    </recommendedName>
    <alternativeName>
        <fullName evidence="8">Coenzyme PQQ synthesis protein E</fullName>
    </alternativeName>
</protein>
<evidence type="ECO:0000256" key="6">
    <source>
        <dbReference type="ARBA" id="ARBA00023004"/>
    </source>
</evidence>
<dbReference type="PROSITE" id="PS01305">
    <property type="entry name" value="MOAA_NIFB_PQQE"/>
    <property type="match status" value="1"/>
</dbReference>
<dbReference type="InterPro" id="IPR050377">
    <property type="entry name" value="Radical_SAM_PqqE_MftC-like"/>
</dbReference>
<keyword evidence="2 8" id="KW-0949">S-adenosyl-L-methionine</keyword>
<keyword evidence="1 8" id="KW-0004">4Fe-4S</keyword>
<keyword evidence="5 8" id="KW-0560">Oxidoreductase</keyword>
<dbReference type="GO" id="GO:0032324">
    <property type="term" value="P:molybdopterin cofactor biosynthetic process"/>
    <property type="evidence" value="ECO:0007669"/>
    <property type="project" value="UniProtKB-ARBA"/>
</dbReference>
<name>A0A3P3D7G3_9RHOB</name>
<dbReference type="NCBIfam" id="TIGR04085">
    <property type="entry name" value="rSAM_more_4Fe4S"/>
    <property type="match status" value="1"/>
</dbReference>
<keyword evidence="3 8" id="KW-0479">Metal-binding</keyword>
<dbReference type="EC" id="1.21.98.4" evidence="8"/>
<gene>
    <name evidence="8 10" type="primary">pqqE</name>
    <name evidence="10" type="ORF">EG244_17030</name>
</gene>
<evidence type="ECO:0000256" key="5">
    <source>
        <dbReference type="ARBA" id="ARBA00023002"/>
    </source>
</evidence>
<keyword evidence="11" id="KW-1185">Reference proteome</keyword>
<evidence type="ECO:0000256" key="8">
    <source>
        <dbReference type="HAMAP-Rule" id="MF_00660"/>
    </source>
</evidence>
<evidence type="ECO:0000256" key="2">
    <source>
        <dbReference type="ARBA" id="ARBA00022691"/>
    </source>
</evidence>
<dbReference type="Pfam" id="PF04055">
    <property type="entry name" value="Radical_SAM"/>
    <property type="match status" value="1"/>
</dbReference>
<keyword evidence="6 8" id="KW-0408">Iron</keyword>
<dbReference type="SFLD" id="SFLDF00280">
    <property type="entry name" value="coenzyme_PQQ_synthesis_protein"/>
    <property type="match status" value="1"/>
</dbReference>
<evidence type="ECO:0000256" key="4">
    <source>
        <dbReference type="ARBA" id="ARBA00022905"/>
    </source>
</evidence>
<dbReference type="GO" id="GO:1904047">
    <property type="term" value="F:S-adenosyl-L-methionine binding"/>
    <property type="evidence" value="ECO:0007669"/>
    <property type="project" value="UniProtKB-UniRule"/>
</dbReference>
<dbReference type="SFLD" id="SFLDG01067">
    <property type="entry name" value="SPASM/twitch_domain_containing"/>
    <property type="match status" value="1"/>
</dbReference>
<keyword evidence="4 8" id="KW-0884">PQQ biosynthesis</keyword>
<dbReference type="InterPro" id="IPR007197">
    <property type="entry name" value="rSAM"/>
</dbReference>
<dbReference type="HAMAP" id="MF_00660">
    <property type="entry name" value="PqqE"/>
    <property type="match status" value="1"/>
</dbReference>
<dbReference type="Pfam" id="PF13186">
    <property type="entry name" value="SPASM"/>
    <property type="match status" value="1"/>
</dbReference>
<dbReference type="Gene3D" id="3.20.20.70">
    <property type="entry name" value="Aldolase class I"/>
    <property type="match status" value="1"/>
</dbReference>
<keyword evidence="7 8" id="KW-0411">Iron-sulfur</keyword>
<feature type="binding site" evidence="8">
    <location>
        <position position="45"/>
    </location>
    <ligand>
        <name>[4Fe-4S] cluster</name>
        <dbReference type="ChEBI" id="CHEBI:49883"/>
        <note>4Fe-4S-S-AdoMet</note>
    </ligand>
</feature>
<dbReference type="AlphaFoldDB" id="A0A3P3D7G3"/>
<comment type="catalytic activity">
    <reaction evidence="8">
        <text>[PQQ precursor protein] + S-adenosyl-L-methionine = E-Y cross-linked-[PQQ precursor protein] + 5'-deoxyadenosine + L-methionine + H(+)</text>
        <dbReference type="Rhea" id="RHEA:56836"/>
        <dbReference type="Rhea" id="RHEA-COMP:14800"/>
        <dbReference type="Rhea" id="RHEA-COMP:14801"/>
        <dbReference type="ChEBI" id="CHEBI:15378"/>
        <dbReference type="ChEBI" id="CHEBI:17319"/>
        <dbReference type="ChEBI" id="CHEBI:57844"/>
        <dbReference type="ChEBI" id="CHEBI:59789"/>
        <dbReference type="ChEBI" id="CHEBI:141026"/>
        <dbReference type="ChEBI" id="CHEBI:141027"/>
        <dbReference type="EC" id="1.21.98.4"/>
    </reaction>
</comment>
<dbReference type="UniPathway" id="UPA00539"/>